<dbReference type="EMBL" id="BSEV01000025">
    <property type="protein sequence ID" value="GLK13741.1"/>
    <property type="molecule type" value="Genomic_DNA"/>
</dbReference>
<evidence type="ECO:0000256" key="2">
    <source>
        <dbReference type="SAM" id="Phobius"/>
    </source>
</evidence>
<evidence type="ECO:0000313" key="4">
    <source>
        <dbReference type="Proteomes" id="UP001143474"/>
    </source>
</evidence>
<keyword evidence="4" id="KW-1185">Reference proteome</keyword>
<keyword evidence="2" id="KW-1133">Transmembrane helix</keyword>
<keyword evidence="2" id="KW-0472">Membrane</keyword>
<accession>A0A9W6I7Y4</accession>
<protein>
    <submittedName>
        <fullName evidence="3">Uncharacterized protein</fullName>
    </submittedName>
</protein>
<reference evidence="3" key="1">
    <citation type="journal article" date="2014" name="Int. J. Syst. Evol. Microbiol.">
        <title>Complete genome sequence of Corynebacterium casei LMG S-19264T (=DSM 44701T), isolated from a smear-ripened cheese.</title>
        <authorList>
            <consortium name="US DOE Joint Genome Institute (JGI-PGF)"/>
            <person name="Walter F."/>
            <person name="Albersmeier A."/>
            <person name="Kalinowski J."/>
            <person name="Ruckert C."/>
        </authorList>
    </citation>
    <scope>NUCLEOTIDE SEQUENCE</scope>
    <source>
        <strain evidence="3">VKM Ac-2007</strain>
    </source>
</reference>
<proteinExistence type="predicted"/>
<dbReference type="AlphaFoldDB" id="A0A9W6I7Y4"/>
<evidence type="ECO:0000313" key="3">
    <source>
        <dbReference type="EMBL" id="GLK13741.1"/>
    </source>
</evidence>
<reference evidence="3" key="2">
    <citation type="submission" date="2023-01" db="EMBL/GenBank/DDBJ databases">
        <authorList>
            <person name="Sun Q."/>
            <person name="Evtushenko L."/>
        </authorList>
    </citation>
    <scope>NUCLEOTIDE SEQUENCE</scope>
    <source>
        <strain evidence="3">VKM Ac-2007</strain>
    </source>
</reference>
<evidence type="ECO:0000256" key="1">
    <source>
        <dbReference type="SAM" id="MobiDB-lite"/>
    </source>
</evidence>
<sequence length="72" mass="7955">MPLSGWVPPVRPNHNRPDRVSPRMTRRSLIRLIVMALLLGVALAAGAWWTLAVLGDMLWSVAPVMHLPHTGP</sequence>
<feature type="region of interest" description="Disordered" evidence="1">
    <location>
        <begin position="1"/>
        <end position="20"/>
    </location>
</feature>
<keyword evidence="2" id="KW-0812">Transmembrane</keyword>
<name>A0A9W6I7Y4_9ACTN</name>
<feature type="transmembrane region" description="Helical" evidence="2">
    <location>
        <begin position="29"/>
        <end position="51"/>
    </location>
</feature>
<comment type="caution">
    <text evidence="3">The sequence shown here is derived from an EMBL/GenBank/DDBJ whole genome shotgun (WGS) entry which is preliminary data.</text>
</comment>
<dbReference type="Proteomes" id="UP001143474">
    <property type="component" value="Unassembled WGS sequence"/>
</dbReference>
<organism evidence="3 4">
    <name type="scientific">Streptosporangium carneum</name>
    <dbReference type="NCBI Taxonomy" id="47481"/>
    <lineage>
        <taxon>Bacteria</taxon>
        <taxon>Bacillati</taxon>
        <taxon>Actinomycetota</taxon>
        <taxon>Actinomycetes</taxon>
        <taxon>Streptosporangiales</taxon>
        <taxon>Streptosporangiaceae</taxon>
        <taxon>Streptosporangium</taxon>
    </lineage>
</organism>
<gene>
    <name evidence="3" type="ORF">GCM10017600_71520</name>
</gene>